<dbReference type="AlphaFoldDB" id="A0A853CJY6"/>
<evidence type="ECO:0000256" key="5">
    <source>
        <dbReference type="ARBA" id="ARBA00023136"/>
    </source>
</evidence>
<keyword evidence="9" id="KW-1185">Reference proteome</keyword>
<evidence type="ECO:0000313" key="8">
    <source>
        <dbReference type="EMBL" id="NYJ08245.1"/>
    </source>
</evidence>
<feature type="transmembrane region" description="Helical" evidence="7">
    <location>
        <begin position="224"/>
        <end position="248"/>
    </location>
</feature>
<sequence length="339" mass="36797">MDTEPSARSGQSEPSSASAGQRSVARRFDVAAVTARVTQTKERLDASKVGHVQRRFVKADLANQAMILAALALSLLLPVLVTLAALVPLGAANSLPAVAGARLDLSPQAVADLQRLFPSREAVRGASTVFGSLFTLLSAYAWPTALQRGYEIAWGVTSLGWKGLWRPLVWLIAFVAAGAVLLVLPRAGIADPWRTILLLIVWTPLIFVWSWWTQHFLLRGAVPWRLLVPGAIAMTIGLVGLRAFAAVWLSNAITYNTDRYGPLGIVFMLLTWLTALSFVMLGGPVLGAALHERREEEAAARTQAERAERLAELREKVAFAMPPPRAREEDRPAGTPEET</sequence>
<feature type="compositionally biased region" description="Polar residues" evidence="6">
    <location>
        <begin position="1"/>
        <end position="21"/>
    </location>
</feature>
<dbReference type="Pfam" id="PF03631">
    <property type="entry name" value="Virul_fac_BrkB"/>
    <property type="match status" value="1"/>
</dbReference>
<organism evidence="8 9">
    <name type="scientific">Petropleomorpha daqingensis</name>
    <dbReference type="NCBI Taxonomy" id="2026353"/>
    <lineage>
        <taxon>Bacteria</taxon>
        <taxon>Bacillati</taxon>
        <taxon>Actinomycetota</taxon>
        <taxon>Actinomycetes</taxon>
        <taxon>Geodermatophilales</taxon>
        <taxon>Geodermatophilaceae</taxon>
        <taxon>Petropleomorpha</taxon>
    </lineage>
</organism>
<proteinExistence type="predicted"/>
<dbReference type="InterPro" id="IPR017039">
    <property type="entry name" value="Virul_fac_BrkB"/>
</dbReference>
<protein>
    <submittedName>
        <fullName evidence="8">Membrane protein</fullName>
    </submittedName>
</protein>
<comment type="subcellular location">
    <subcellularLocation>
        <location evidence="1">Cell membrane</location>
        <topology evidence="1">Multi-pass membrane protein</topology>
    </subcellularLocation>
</comment>
<evidence type="ECO:0000256" key="3">
    <source>
        <dbReference type="ARBA" id="ARBA00022692"/>
    </source>
</evidence>
<name>A0A853CJY6_9ACTN</name>
<keyword evidence="5 7" id="KW-0472">Membrane</keyword>
<keyword evidence="2" id="KW-1003">Cell membrane</keyword>
<dbReference type="Proteomes" id="UP000541969">
    <property type="component" value="Unassembled WGS sequence"/>
</dbReference>
<evidence type="ECO:0000256" key="6">
    <source>
        <dbReference type="SAM" id="MobiDB-lite"/>
    </source>
</evidence>
<reference evidence="8 9" key="1">
    <citation type="submission" date="2020-07" db="EMBL/GenBank/DDBJ databases">
        <title>Sequencing the genomes of 1000 actinobacteria strains.</title>
        <authorList>
            <person name="Klenk H.-P."/>
        </authorList>
    </citation>
    <scope>NUCLEOTIDE SEQUENCE [LARGE SCALE GENOMIC DNA]</scope>
    <source>
        <strain evidence="8 9">DSM 104001</strain>
    </source>
</reference>
<evidence type="ECO:0000256" key="4">
    <source>
        <dbReference type="ARBA" id="ARBA00022989"/>
    </source>
</evidence>
<comment type="caution">
    <text evidence="8">The sequence shown here is derived from an EMBL/GenBank/DDBJ whole genome shotgun (WGS) entry which is preliminary data.</text>
</comment>
<evidence type="ECO:0000256" key="7">
    <source>
        <dbReference type="SAM" id="Phobius"/>
    </source>
</evidence>
<dbReference type="EMBL" id="JACBZT010000001">
    <property type="protein sequence ID" value="NYJ08245.1"/>
    <property type="molecule type" value="Genomic_DNA"/>
</dbReference>
<evidence type="ECO:0000256" key="2">
    <source>
        <dbReference type="ARBA" id="ARBA00022475"/>
    </source>
</evidence>
<keyword evidence="4 7" id="KW-1133">Transmembrane helix</keyword>
<feature type="transmembrane region" description="Helical" evidence="7">
    <location>
        <begin position="196"/>
        <end position="212"/>
    </location>
</feature>
<feature type="region of interest" description="Disordered" evidence="6">
    <location>
        <begin position="1"/>
        <end position="23"/>
    </location>
</feature>
<gene>
    <name evidence="8" type="ORF">GGQ55_004523</name>
</gene>
<feature type="transmembrane region" description="Helical" evidence="7">
    <location>
        <begin position="163"/>
        <end position="184"/>
    </location>
</feature>
<dbReference type="GO" id="GO:0005886">
    <property type="term" value="C:plasma membrane"/>
    <property type="evidence" value="ECO:0007669"/>
    <property type="project" value="UniProtKB-SubCell"/>
</dbReference>
<dbReference type="RefSeq" id="WP_179720675.1">
    <property type="nucleotide sequence ID" value="NZ_JACBZT010000001.1"/>
</dbReference>
<accession>A0A853CJY6</accession>
<evidence type="ECO:0000313" key="9">
    <source>
        <dbReference type="Proteomes" id="UP000541969"/>
    </source>
</evidence>
<feature type="region of interest" description="Disordered" evidence="6">
    <location>
        <begin position="319"/>
        <end position="339"/>
    </location>
</feature>
<feature type="transmembrane region" description="Helical" evidence="7">
    <location>
        <begin position="65"/>
        <end position="87"/>
    </location>
</feature>
<keyword evidence="3 7" id="KW-0812">Transmembrane</keyword>
<evidence type="ECO:0000256" key="1">
    <source>
        <dbReference type="ARBA" id="ARBA00004651"/>
    </source>
</evidence>
<feature type="transmembrane region" description="Helical" evidence="7">
    <location>
        <begin position="260"/>
        <end position="281"/>
    </location>
</feature>